<dbReference type="SMART" id="SM00857">
    <property type="entry name" value="Resolvase"/>
    <property type="match status" value="1"/>
</dbReference>
<evidence type="ECO:0000313" key="3">
    <source>
        <dbReference type="Proteomes" id="UP000033607"/>
    </source>
</evidence>
<dbReference type="AlphaFoldDB" id="A0A0F5YHH8"/>
<protein>
    <submittedName>
        <fullName evidence="2">Resolvase</fullName>
    </submittedName>
</protein>
<proteinExistence type="predicted"/>
<reference evidence="2 3" key="1">
    <citation type="submission" date="2015-06" db="EMBL/GenBank/DDBJ databases">
        <title>Draft genome assembly of filamentous brackish cyanobacterium Limnoraphis robusta strain CS-951.</title>
        <authorList>
            <person name="Willis A."/>
            <person name="Parks M."/>
            <person name="Burford M.A."/>
        </authorList>
    </citation>
    <scope>NUCLEOTIDE SEQUENCE [LARGE SCALE GENOMIC DNA]</scope>
    <source>
        <strain evidence="2 3">CS-951</strain>
    </source>
</reference>
<dbReference type="CDD" id="cd03769">
    <property type="entry name" value="SR_IS607_transposase_like"/>
    <property type="match status" value="1"/>
</dbReference>
<dbReference type="EMBL" id="LATL02000339">
    <property type="protein sequence ID" value="KKD37650.1"/>
    <property type="molecule type" value="Genomic_DNA"/>
</dbReference>
<dbReference type="Gene3D" id="1.10.287.2170">
    <property type="match status" value="1"/>
</dbReference>
<name>A0A0F5YHH8_9CYAN</name>
<dbReference type="PROSITE" id="PS51736">
    <property type="entry name" value="RECOMBINASES_3"/>
    <property type="match status" value="1"/>
</dbReference>
<sequence>MKLSDYAKTQGISYRTAWSWWKKGIIKGRQLPTGTILIETDAIPPSSVVACIYARVSSSENKSNLDRQAERLSQYAAAKGYTLNKVVKEVGSGLNDNRKKLNQLLLDRSFNVLVVEHKDRLTRFGAKYIEILLSETDRKLEVVNGVPDDKEDLMTDFARVITSFCARLYGMRRAKRKTEKLISELQSNGDNETG</sequence>
<dbReference type="InterPro" id="IPR051491">
    <property type="entry name" value="Recombinase/Transposase-rel"/>
</dbReference>
<dbReference type="InterPro" id="IPR048046">
    <property type="entry name" value="Transpos_IS607"/>
</dbReference>
<dbReference type="Pfam" id="PF00239">
    <property type="entry name" value="Resolvase"/>
    <property type="match status" value="1"/>
</dbReference>
<evidence type="ECO:0000259" key="1">
    <source>
        <dbReference type="PROSITE" id="PS51736"/>
    </source>
</evidence>
<gene>
    <name evidence="2" type="ORF">WN50_13155</name>
</gene>
<dbReference type="OrthoDB" id="460054at2"/>
<dbReference type="InterPro" id="IPR041718">
    <property type="entry name" value="IS607_transposase-like"/>
</dbReference>
<comment type="caution">
    <text evidence="2">The sequence shown here is derived from an EMBL/GenBank/DDBJ whole genome shotgun (WGS) entry which is preliminary data.</text>
</comment>
<dbReference type="FunFam" id="3.40.50.1390:FF:000002">
    <property type="entry name" value="ORF1 in transposon ISC1904"/>
    <property type="match status" value="1"/>
</dbReference>
<organism evidence="2 3">
    <name type="scientific">Limnoraphis robusta CS-951</name>
    <dbReference type="NCBI Taxonomy" id="1637645"/>
    <lineage>
        <taxon>Bacteria</taxon>
        <taxon>Bacillati</taxon>
        <taxon>Cyanobacteriota</taxon>
        <taxon>Cyanophyceae</taxon>
        <taxon>Oscillatoriophycideae</taxon>
        <taxon>Oscillatoriales</taxon>
        <taxon>Sirenicapillariaceae</taxon>
        <taxon>Limnoraphis</taxon>
    </lineage>
</organism>
<dbReference type="InterPro" id="IPR006119">
    <property type="entry name" value="Resolv_N"/>
</dbReference>
<dbReference type="PATRIC" id="fig|1637645.4.peg.6665"/>
<dbReference type="Proteomes" id="UP000033607">
    <property type="component" value="Unassembled WGS sequence"/>
</dbReference>
<feature type="domain" description="Resolvase/invertase-type recombinase catalytic" evidence="1">
    <location>
        <begin position="49"/>
        <end position="189"/>
    </location>
</feature>
<evidence type="ECO:0000313" key="2">
    <source>
        <dbReference type="EMBL" id="KKD37650.1"/>
    </source>
</evidence>
<dbReference type="Gene3D" id="3.40.50.1390">
    <property type="entry name" value="Resolvase, N-terminal catalytic domain"/>
    <property type="match status" value="1"/>
</dbReference>
<dbReference type="PANTHER" id="PTHR36172">
    <property type="match status" value="1"/>
</dbReference>
<dbReference type="NCBIfam" id="NF033518">
    <property type="entry name" value="transpos_IS607"/>
    <property type="match status" value="1"/>
</dbReference>
<dbReference type="InterPro" id="IPR036162">
    <property type="entry name" value="Resolvase-like_N_sf"/>
</dbReference>
<dbReference type="GO" id="GO:0003677">
    <property type="term" value="F:DNA binding"/>
    <property type="evidence" value="ECO:0007669"/>
    <property type="project" value="InterPro"/>
</dbReference>
<dbReference type="RefSeq" id="WP_046279003.1">
    <property type="nucleotide sequence ID" value="NZ_LATL02000339.1"/>
</dbReference>
<accession>A0A0F5YHH8</accession>
<dbReference type="SUPFAM" id="SSF53041">
    <property type="entry name" value="Resolvase-like"/>
    <property type="match status" value="1"/>
</dbReference>
<dbReference type="PANTHER" id="PTHR36172:SF1">
    <property type="entry name" value="RESOLVASE-RELATED"/>
    <property type="match status" value="1"/>
</dbReference>
<dbReference type="GO" id="GO:0000150">
    <property type="term" value="F:DNA strand exchange activity"/>
    <property type="evidence" value="ECO:0007669"/>
    <property type="project" value="InterPro"/>
</dbReference>